<dbReference type="EMBL" id="BEZZ01019253">
    <property type="protein sequence ID" value="GCC38884.1"/>
    <property type="molecule type" value="Genomic_DNA"/>
</dbReference>
<reference evidence="2 3" key="1">
    <citation type="journal article" date="2018" name="Nat. Ecol. Evol.">
        <title>Shark genomes provide insights into elasmobranch evolution and the origin of vertebrates.</title>
        <authorList>
            <person name="Hara Y"/>
            <person name="Yamaguchi K"/>
            <person name="Onimaru K"/>
            <person name="Kadota M"/>
            <person name="Koyanagi M"/>
            <person name="Keeley SD"/>
            <person name="Tatsumi K"/>
            <person name="Tanaka K"/>
            <person name="Motone F"/>
            <person name="Kageyama Y"/>
            <person name="Nozu R"/>
            <person name="Adachi N"/>
            <person name="Nishimura O"/>
            <person name="Nakagawa R"/>
            <person name="Tanegashima C"/>
            <person name="Kiyatake I"/>
            <person name="Matsumoto R"/>
            <person name="Murakumo K"/>
            <person name="Nishida K"/>
            <person name="Terakita A"/>
            <person name="Kuratani S"/>
            <person name="Sato K"/>
            <person name="Hyodo S Kuraku.S."/>
        </authorList>
    </citation>
    <scope>NUCLEOTIDE SEQUENCE [LARGE SCALE GENOMIC DNA]</scope>
</reference>
<feature type="non-terminal residue" evidence="2">
    <location>
        <position position="1"/>
    </location>
</feature>
<feature type="compositionally biased region" description="Basic and acidic residues" evidence="1">
    <location>
        <begin position="30"/>
        <end position="39"/>
    </location>
</feature>
<evidence type="ECO:0000313" key="3">
    <source>
        <dbReference type="Proteomes" id="UP000287033"/>
    </source>
</evidence>
<feature type="non-terminal residue" evidence="2">
    <location>
        <position position="96"/>
    </location>
</feature>
<proteinExistence type="predicted"/>
<feature type="region of interest" description="Disordered" evidence="1">
    <location>
        <begin position="1"/>
        <end position="96"/>
    </location>
</feature>
<name>A0A401T8E8_CHIPU</name>
<dbReference type="AlphaFoldDB" id="A0A401T8E8"/>
<dbReference type="GO" id="GO:0003723">
    <property type="term" value="F:RNA binding"/>
    <property type="evidence" value="ECO:0007669"/>
    <property type="project" value="TreeGrafter"/>
</dbReference>
<keyword evidence="3" id="KW-1185">Reference proteome</keyword>
<sequence length="96" mass="10013">EKAMKKLPSPQPTGHTTGAKVPKTTTEGTKPADNRDGRKKERQPRTPPRRRTASGSGSDSGSSYSGSSSRSRSHSRSASRSTSASGSQSASGSHRS</sequence>
<feature type="compositionally biased region" description="Low complexity" evidence="1">
    <location>
        <begin position="53"/>
        <end position="70"/>
    </location>
</feature>
<evidence type="ECO:0000313" key="2">
    <source>
        <dbReference type="EMBL" id="GCC38884.1"/>
    </source>
</evidence>
<comment type="caution">
    <text evidence="2">The sequence shown here is derived from an EMBL/GenBank/DDBJ whole genome shotgun (WGS) entry which is preliminary data.</text>
</comment>
<organism evidence="2 3">
    <name type="scientific">Chiloscyllium punctatum</name>
    <name type="common">Brownbanded bambooshark</name>
    <name type="synonym">Hemiscyllium punctatum</name>
    <dbReference type="NCBI Taxonomy" id="137246"/>
    <lineage>
        <taxon>Eukaryota</taxon>
        <taxon>Metazoa</taxon>
        <taxon>Chordata</taxon>
        <taxon>Craniata</taxon>
        <taxon>Vertebrata</taxon>
        <taxon>Chondrichthyes</taxon>
        <taxon>Elasmobranchii</taxon>
        <taxon>Galeomorphii</taxon>
        <taxon>Galeoidea</taxon>
        <taxon>Orectolobiformes</taxon>
        <taxon>Hemiscylliidae</taxon>
        <taxon>Chiloscyllium</taxon>
    </lineage>
</organism>
<gene>
    <name evidence="2" type="ORF">chiPu_0023327</name>
</gene>
<evidence type="ECO:0000256" key="1">
    <source>
        <dbReference type="SAM" id="MobiDB-lite"/>
    </source>
</evidence>
<dbReference type="GO" id="GO:0071011">
    <property type="term" value="C:precatalytic spliceosome"/>
    <property type="evidence" value="ECO:0007669"/>
    <property type="project" value="TreeGrafter"/>
</dbReference>
<dbReference type="Proteomes" id="UP000287033">
    <property type="component" value="Unassembled WGS sequence"/>
</dbReference>
<dbReference type="InterPro" id="IPR052647">
    <property type="entry name" value="Zinc_finger_CCCH-type"/>
</dbReference>
<dbReference type="PANTHER" id="PTHR46582:SF1">
    <property type="entry name" value="ZINC FINGER CCCH DOMAIN-CONTAINING PROTEIN 18"/>
    <property type="match status" value="1"/>
</dbReference>
<dbReference type="STRING" id="137246.A0A401T8E8"/>
<accession>A0A401T8E8</accession>
<protein>
    <submittedName>
        <fullName evidence="2">Uncharacterized protein</fullName>
    </submittedName>
</protein>
<feature type="compositionally biased region" description="Low complexity" evidence="1">
    <location>
        <begin position="78"/>
        <end position="96"/>
    </location>
</feature>
<dbReference type="PANTHER" id="PTHR46582">
    <property type="entry name" value="ZINC FINGER CCCH DOMAIN-CONTAINING PROTEIN 18"/>
    <property type="match status" value="1"/>
</dbReference>